<evidence type="ECO:0000256" key="12">
    <source>
        <dbReference type="SAM" id="Phobius"/>
    </source>
</evidence>
<comment type="subcellular location">
    <subcellularLocation>
        <location evidence="1">Endosome membrane</location>
        <topology evidence="1">Multi-pass membrane protein</topology>
    </subcellularLocation>
    <subcellularLocation>
        <location evidence="2">Golgi apparatus membrane</location>
        <topology evidence="2">Multi-pass membrane protein</topology>
    </subcellularLocation>
</comment>
<evidence type="ECO:0000256" key="5">
    <source>
        <dbReference type="ARBA" id="ARBA00022692"/>
    </source>
</evidence>
<evidence type="ECO:0000256" key="11">
    <source>
        <dbReference type="SAM" id="MobiDB-lite"/>
    </source>
</evidence>
<evidence type="ECO:0000256" key="1">
    <source>
        <dbReference type="ARBA" id="ARBA00004337"/>
    </source>
</evidence>
<dbReference type="InterPro" id="IPR004240">
    <property type="entry name" value="EMP70"/>
</dbReference>
<feature type="transmembrane region" description="Helical" evidence="12">
    <location>
        <begin position="114"/>
        <end position="139"/>
    </location>
</feature>
<proteinExistence type="inferred from homology"/>
<dbReference type="GO" id="GO:0005886">
    <property type="term" value="C:plasma membrane"/>
    <property type="evidence" value="ECO:0007669"/>
    <property type="project" value="TreeGrafter"/>
</dbReference>
<evidence type="ECO:0000256" key="10">
    <source>
        <dbReference type="ARBA" id="ARBA00023136"/>
    </source>
</evidence>
<keyword evidence="5 12" id="KW-0812">Transmembrane</keyword>
<sequence>MAEEGNNGGRQVVINVSGEKNLRGSCPKEAKALDPKLNSQDNSLANPEQVGGNSPYKLSSINNKSARSIRVDSAMSKTLSITSRGSTEEDENEEIVKKVKLHKERLNGLKPKVVIQWFVFVLLFGCLITSLTIAQLIVIKAKKGKEPKTKRLIDMGKVHRLKREKVSAWHMKLLVDANTKSGLSTVSNTLEESACDEGGKQAYNEITNEEEETGWKYIHGDVFRFPEHKSLFAAALGSGTIAMLVLHENSLLTSNFFF</sequence>
<feature type="compositionally biased region" description="Basic and acidic residues" evidence="11">
    <location>
        <begin position="20"/>
        <end position="34"/>
    </location>
</feature>
<protein>
    <submittedName>
        <fullName evidence="13">Uncharacterized protein</fullName>
    </submittedName>
</protein>
<evidence type="ECO:0000313" key="13">
    <source>
        <dbReference type="EMBL" id="KAE8722723.1"/>
    </source>
</evidence>
<keyword evidence="8 12" id="KW-1133">Transmembrane helix</keyword>
<feature type="compositionally biased region" description="Polar residues" evidence="11">
    <location>
        <begin position="37"/>
        <end position="46"/>
    </location>
</feature>
<dbReference type="InterPro" id="IPR016688">
    <property type="entry name" value="MscS-like_plants/fungi"/>
</dbReference>
<dbReference type="GO" id="GO:0010008">
    <property type="term" value="C:endosome membrane"/>
    <property type="evidence" value="ECO:0007669"/>
    <property type="project" value="UniProtKB-SubCell"/>
</dbReference>
<feature type="region of interest" description="Disordered" evidence="11">
    <location>
        <begin position="1"/>
        <end position="57"/>
    </location>
</feature>
<dbReference type="PANTHER" id="PTHR31618:SF20">
    <property type="entry name" value="MECHANOSENSITIVE ION CHANNEL PROTEIN 10"/>
    <property type="match status" value="1"/>
</dbReference>
<dbReference type="GO" id="GO:0006820">
    <property type="term" value="P:monoatomic anion transport"/>
    <property type="evidence" value="ECO:0007669"/>
    <property type="project" value="TreeGrafter"/>
</dbReference>
<dbReference type="AlphaFoldDB" id="A0A6A3C167"/>
<evidence type="ECO:0000256" key="9">
    <source>
        <dbReference type="ARBA" id="ARBA00023034"/>
    </source>
</evidence>
<dbReference type="GO" id="GO:0050982">
    <property type="term" value="P:detection of mechanical stimulus"/>
    <property type="evidence" value="ECO:0007669"/>
    <property type="project" value="TreeGrafter"/>
</dbReference>
<keyword evidence="6" id="KW-0732">Signal</keyword>
<evidence type="ECO:0000256" key="3">
    <source>
        <dbReference type="ARBA" id="ARBA00005227"/>
    </source>
</evidence>
<keyword evidence="10 12" id="KW-0472">Membrane</keyword>
<keyword evidence="14" id="KW-1185">Reference proteome</keyword>
<evidence type="ECO:0000256" key="2">
    <source>
        <dbReference type="ARBA" id="ARBA00004653"/>
    </source>
</evidence>
<dbReference type="Proteomes" id="UP000436088">
    <property type="component" value="Unassembled WGS sequence"/>
</dbReference>
<dbReference type="PANTHER" id="PTHR31618">
    <property type="entry name" value="MECHANOSENSITIVE ION CHANNEL PROTEIN 5"/>
    <property type="match status" value="1"/>
</dbReference>
<dbReference type="EMBL" id="VEPZ02000557">
    <property type="protein sequence ID" value="KAE8722723.1"/>
    <property type="molecule type" value="Genomic_DNA"/>
</dbReference>
<accession>A0A6A3C167</accession>
<dbReference type="GO" id="GO:0008381">
    <property type="term" value="F:mechanosensitive monoatomic ion channel activity"/>
    <property type="evidence" value="ECO:0007669"/>
    <property type="project" value="TreeGrafter"/>
</dbReference>
<evidence type="ECO:0000256" key="7">
    <source>
        <dbReference type="ARBA" id="ARBA00022753"/>
    </source>
</evidence>
<dbReference type="GO" id="GO:0000139">
    <property type="term" value="C:Golgi membrane"/>
    <property type="evidence" value="ECO:0007669"/>
    <property type="project" value="UniProtKB-SubCell"/>
</dbReference>
<evidence type="ECO:0000256" key="4">
    <source>
        <dbReference type="ARBA" id="ARBA00008017"/>
    </source>
</evidence>
<gene>
    <name evidence="13" type="ORF">F3Y22_tig00013738pilonHSYRG00072</name>
</gene>
<keyword evidence="7" id="KW-0967">Endosome</keyword>
<organism evidence="13 14">
    <name type="scientific">Hibiscus syriacus</name>
    <name type="common">Rose of Sharon</name>
    <dbReference type="NCBI Taxonomy" id="106335"/>
    <lineage>
        <taxon>Eukaryota</taxon>
        <taxon>Viridiplantae</taxon>
        <taxon>Streptophyta</taxon>
        <taxon>Embryophyta</taxon>
        <taxon>Tracheophyta</taxon>
        <taxon>Spermatophyta</taxon>
        <taxon>Magnoliopsida</taxon>
        <taxon>eudicotyledons</taxon>
        <taxon>Gunneridae</taxon>
        <taxon>Pentapetalae</taxon>
        <taxon>rosids</taxon>
        <taxon>malvids</taxon>
        <taxon>Malvales</taxon>
        <taxon>Malvaceae</taxon>
        <taxon>Malvoideae</taxon>
        <taxon>Hibiscus</taxon>
    </lineage>
</organism>
<keyword evidence="9" id="KW-0333">Golgi apparatus</keyword>
<evidence type="ECO:0000256" key="8">
    <source>
        <dbReference type="ARBA" id="ARBA00022989"/>
    </source>
</evidence>
<dbReference type="Pfam" id="PF02990">
    <property type="entry name" value="EMP70"/>
    <property type="match status" value="1"/>
</dbReference>
<name>A0A6A3C167_HIBSY</name>
<comment type="similarity">
    <text evidence="3">Belongs to the nonaspanin (TM9SF) (TC 9.A.2) family.</text>
</comment>
<evidence type="ECO:0000313" key="14">
    <source>
        <dbReference type="Proteomes" id="UP000436088"/>
    </source>
</evidence>
<comment type="caution">
    <text evidence="13">The sequence shown here is derived from an EMBL/GenBank/DDBJ whole genome shotgun (WGS) entry which is preliminary data.</text>
</comment>
<comment type="similarity">
    <text evidence="4">Belongs to the MscS (TC 1.A.23) family.</text>
</comment>
<reference evidence="13" key="1">
    <citation type="submission" date="2019-09" db="EMBL/GenBank/DDBJ databases">
        <title>Draft genome information of white flower Hibiscus syriacus.</title>
        <authorList>
            <person name="Kim Y.-M."/>
        </authorList>
    </citation>
    <scope>NUCLEOTIDE SEQUENCE [LARGE SCALE GENOMIC DNA]</scope>
    <source>
        <strain evidence="13">YM2019G1</strain>
    </source>
</reference>
<evidence type="ECO:0000256" key="6">
    <source>
        <dbReference type="ARBA" id="ARBA00022729"/>
    </source>
</evidence>